<sequence>MKILITGGAGFIGTNIADYYLKQGIETDVYDNLSRPGVEKNLAWLKKTHPKVVFHKADIRDFETLKRKIEGTDLLFHMASQVAVTSSVADPRTDFEINALGTLNVLEAARAQKNPPIMVYASTNKVYGGMENAYIIKKKTRYDFADRRLRRGIKEDFQLDFHSPYGCSKGAGDQYVHDYARIYGLRTLVFRQSCIYGDFQFGNADQGWVAHFMRKLLRGKTITIYGDGKQVRDLLYVRDLVDCYVRAIAKISKTSGRVYNIGGGRRYSVSLIELLPLLERECKAVAKIRFSQWRPGDQRVYITDYSMAGQDFGWKPTTPIGRGLNNLHQWMTTSHAQSSMI</sequence>
<dbReference type="Pfam" id="PF01370">
    <property type="entry name" value="Epimerase"/>
    <property type="match status" value="1"/>
</dbReference>
<proteinExistence type="inferred from homology"/>
<evidence type="ECO:0000259" key="2">
    <source>
        <dbReference type="Pfam" id="PF01370"/>
    </source>
</evidence>
<name>A0A1G1VTJ9_9BACT</name>
<dbReference type="Proteomes" id="UP000179233">
    <property type="component" value="Unassembled WGS sequence"/>
</dbReference>
<dbReference type="Gene3D" id="3.40.50.720">
    <property type="entry name" value="NAD(P)-binding Rossmann-like Domain"/>
    <property type="match status" value="1"/>
</dbReference>
<dbReference type="EMBL" id="MHCJ01000003">
    <property type="protein sequence ID" value="OGY18527.1"/>
    <property type="molecule type" value="Genomic_DNA"/>
</dbReference>
<evidence type="ECO:0000313" key="3">
    <source>
        <dbReference type="EMBL" id="OGY18527.1"/>
    </source>
</evidence>
<dbReference type="InterPro" id="IPR036291">
    <property type="entry name" value="NAD(P)-bd_dom_sf"/>
</dbReference>
<comment type="caution">
    <text evidence="3">The sequence shown here is derived from an EMBL/GenBank/DDBJ whole genome shotgun (WGS) entry which is preliminary data.</text>
</comment>
<gene>
    <name evidence="3" type="ORF">A2786_03450</name>
</gene>
<accession>A0A1G1VTJ9</accession>
<organism evidence="3 4">
    <name type="scientific">Candidatus Chisholmbacteria bacterium RIFCSPHIGHO2_01_FULL_52_32</name>
    <dbReference type="NCBI Taxonomy" id="1797591"/>
    <lineage>
        <taxon>Bacteria</taxon>
        <taxon>Candidatus Chisholmiibacteriota</taxon>
    </lineage>
</organism>
<evidence type="ECO:0000256" key="1">
    <source>
        <dbReference type="ARBA" id="ARBA00007637"/>
    </source>
</evidence>
<dbReference type="SUPFAM" id="SSF51735">
    <property type="entry name" value="NAD(P)-binding Rossmann-fold domains"/>
    <property type="match status" value="1"/>
</dbReference>
<dbReference type="InterPro" id="IPR001509">
    <property type="entry name" value="Epimerase_deHydtase"/>
</dbReference>
<protein>
    <submittedName>
        <fullName evidence="3">CDP-paratose 2-epimerase</fullName>
    </submittedName>
</protein>
<reference evidence="3 4" key="1">
    <citation type="journal article" date="2016" name="Nat. Commun.">
        <title>Thousands of microbial genomes shed light on interconnected biogeochemical processes in an aquifer system.</title>
        <authorList>
            <person name="Anantharaman K."/>
            <person name="Brown C.T."/>
            <person name="Hug L.A."/>
            <person name="Sharon I."/>
            <person name="Castelle C.J."/>
            <person name="Probst A.J."/>
            <person name="Thomas B.C."/>
            <person name="Singh A."/>
            <person name="Wilkins M.J."/>
            <person name="Karaoz U."/>
            <person name="Brodie E.L."/>
            <person name="Williams K.H."/>
            <person name="Hubbard S.S."/>
            <person name="Banfield J.F."/>
        </authorList>
    </citation>
    <scope>NUCLEOTIDE SEQUENCE [LARGE SCALE GENOMIC DNA]</scope>
</reference>
<evidence type="ECO:0000313" key="4">
    <source>
        <dbReference type="Proteomes" id="UP000179233"/>
    </source>
</evidence>
<dbReference type="AlphaFoldDB" id="A0A1G1VTJ9"/>
<dbReference type="PANTHER" id="PTHR43000">
    <property type="entry name" value="DTDP-D-GLUCOSE 4,6-DEHYDRATASE-RELATED"/>
    <property type="match status" value="1"/>
</dbReference>
<feature type="domain" description="NAD-dependent epimerase/dehydratase" evidence="2">
    <location>
        <begin position="3"/>
        <end position="262"/>
    </location>
</feature>
<comment type="similarity">
    <text evidence="1">Belongs to the NAD(P)-dependent epimerase/dehydratase family.</text>
</comment>